<evidence type="ECO:0000256" key="2">
    <source>
        <dbReference type="SAM" id="SignalP"/>
    </source>
</evidence>
<feature type="signal peptide" evidence="2">
    <location>
        <begin position="1"/>
        <end position="15"/>
    </location>
</feature>
<reference evidence="3" key="1">
    <citation type="submission" date="2021-11" db="EMBL/GenBank/DDBJ databases">
        <authorList>
            <consortium name="Genoscope - CEA"/>
            <person name="William W."/>
        </authorList>
    </citation>
    <scope>NUCLEOTIDE SEQUENCE</scope>
</reference>
<feature type="region of interest" description="Disordered" evidence="1">
    <location>
        <begin position="113"/>
        <end position="136"/>
    </location>
</feature>
<evidence type="ECO:0000313" key="4">
    <source>
        <dbReference type="Proteomes" id="UP000789595"/>
    </source>
</evidence>
<gene>
    <name evidence="3" type="ORF">PECAL_1P12130</name>
</gene>
<feature type="chain" id="PRO_5035311714" evidence="2">
    <location>
        <begin position="16"/>
        <end position="136"/>
    </location>
</feature>
<proteinExistence type="predicted"/>
<organism evidence="3 4">
    <name type="scientific">Pelagomonas calceolata</name>
    <dbReference type="NCBI Taxonomy" id="35677"/>
    <lineage>
        <taxon>Eukaryota</taxon>
        <taxon>Sar</taxon>
        <taxon>Stramenopiles</taxon>
        <taxon>Ochrophyta</taxon>
        <taxon>Pelagophyceae</taxon>
        <taxon>Pelagomonadales</taxon>
        <taxon>Pelagomonadaceae</taxon>
        <taxon>Pelagomonas</taxon>
    </lineage>
</organism>
<protein>
    <submittedName>
        <fullName evidence="3">Uncharacterized protein</fullName>
    </submittedName>
</protein>
<keyword evidence="4" id="KW-1185">Reference proteome</keyword>
<evidence type="ECO:0000256" key="1">
    <source>
        <dbReference type="SAM" id="MobiDB-lite"/>
    </source>
</evidence>
<feature type="compositionally biased region" description="Basic and acidic residues" evidence="1">
    <location>
        <begin position="127"/>
        <end position="136"/>
    </location>
</feature>
<name>A0A8J2S5H2_9STRA</name>
<accession>A0A8J2S5H2</accession>
<keyword evidence="2" id="KW-0732">Signal</keyword>
<sequence length="136" mass="14871">MKTALVLALAGSATAFAPRSVSRPSVAVNGYVPDGLSASDWAARQQKEKAAKVQNKAKYPKGAPQVLGVKEYLEKLQAKQTFYKNNVGNAKVAKSGHVYAKVKFGDFTKEAYDDWRKKGGKPPNNNEEGRSANHWF</sequence>
<dbReference type="Proteomes" id="UP000789595">
    <property type="component" value="Unassembled WGS sequence"/>
</dbReference>
<dbReference type="EMBL" id="CAKKNE010000001">
    <property type="protein sequence ID" value="CAH0364828.1"/>
    <property type="molecule type" value="Genomic_DNA"/>
</dbReference>
<dbReference type="AlphaFoldDB" id="A0A8J2S5H2"/>
<evidence type="ECO:0000313" key="3">
    <source>
        <dbReference type="EMBL" id="CAH0364828.1"/>
    </source>
</evidence>
<comment type="caution">
    <text evidence="3">The sequence shown here is derived from an EMBL/GenBank/DDBJ whole genome shotgun (WGS) entry which is preliminary data.</text>
</comment>